<evidence type="ECO:0000256" key="6">
    <source>
        <dbReference type="ARBA" id="ARBA00023146"/>
    </source>
</evidence>
<keyword evidence="3" id="KW-0547">Nucleotide-binding</keyword>
<dbReference type="PROSITE" id="PS50862">
    <property type="entry name" value="AA_TRNA_LIGASE_II"/>
    <property type="match status" value="1"/>
</dbReference>
<evidence type="ECO:0000256" key="3">
    <source>
        <dbReference type="ARBA" id="ARBA00022741"/>
    </source>
</evidence>
<keyword evidence="9" id="KW-1185">Reference proteome</keyword>
<keyword evidence="4" id="KW-0067">ATP-binding</keyword>
<keyword evidence="6" id="KW-0030">Aminoacyl-tRNA synthetase</keyword>
<dbReference type="InterPro" id="IPR004524">
    <property type="entry name" value="Asp-tRNA-ligase_1"/>
</dbReference>
<comment type="similarity">
    <text evidence="1">Belongs to the class-II aminoacyl-tRNA synthetase family. Type 1 subfamily.</text>
</comment>
<evidence type="ECO:0000313" key="9">
    <source>
        <dbReference type="Proteomes" id="UP001642406"/>
    </source>
</evidence>
<dbReference type="InterPro" id="IPR004364">
    <property type="entry name" value="Aa-tRNA-synt_II"/>
</dbReference>
<evidence type="ECO:0000256" key="4">
    <source>
        <dbReference type="ARBA" id="ARBA00022840"/>
    </source>
</evidence>
<comment type="caution">
    <text evidence="8">The sequence shown here is derived from an EMBL/GenBank/DDBJ whole genome shotgun (WGS) entry which is preliminary data.</text>
</comment>
<dbReference type="HAMAP" id="MF_00044">
    <property type="entry name" value="Asp_tRNA_synth_type1"/>
    <property type="match status" value="1"/>
</dbReference>
<dbReference type="InterPro" id="IPR002312">
    <property type="entry name" value="Asp/Asn-tRNA-synth_IIb"/>
</dbReference>
<name>A0ABP0CAH2_9PEZI</name>
<dbReference type="InterPro" id="IPR045864">
    <property type="entry name" value="aa-tRNA-synth_II/BPL/LPL"/>
</dbReference>
<reference evidence="8 9" key="1">
    <citation type="submission" date="2024-01" db="EMBL/GenBank/DDBJ databases">
        <authorList>
            <person name="Allen C."/>
            <person name="Tagirdzhanova G."/>
        </authorList>
    </citation>
    <scope>NUCLEOTIDE SEQUENCE [LARGE SCALE GENOMIC DNA]</scope>
</reference>
<organism evidence="8 9">
    <name type="scientific">Sporothrix bragantina</name>
    <dbReference type="NCBI Taxonomy" id="671064"/>
    <lineage>
        <taxon>Eukaryota</taxon>
        <taxon>Fungi</taxon>
        <taxon>Dikarya</taxon>
        <taxon>Ascomycota</taxon>
        <taxon>Pezizomycotina</taxon>
        <taxon>Sordariomycetes</taxon>
        <taxon>Sordariomycetidae</taxon>
        <taxon>Ophiostomatales</taxon>
        <taxon>Ophiostomataceae</taxon>
        <taxon>Sporothrix</taxon>
    </lineage>
</organism>
<dbReference type="NCBIfam" id="TIGR00459">
    <property type="entry name" value="aspS_bact"/>
    <property type="match status" value="1"/>
</dbReference>
<dbReference type="GO" id="GO:0004815">
    <property type="term" value="F:aspartate-tRNA ligase activity"/>
    <property type="evidence" value="ECO:0007669"/>
    <property type="project" value="UniProtKB-EC"/>
</dbReference>
<dbReference type="PANTHER" id="PTHR22594:SF5">
    <property type="entry name" value="ASPARTATE--TRNA LIGASE, MITOCHONDRIAL"/>
    <property type="match status" value="1"/>
</dbReference>
<dbReference type="Gene3D" id="3.30.1360.30">
    <property type="entry name" value="GAD-like domain"/>
    <property type="match status" value="1"/>
</dbReference>
<dbReference type="Pfam" id="PF00152">
    <property type="entry name" value="tRNA-synt_2"/>
    <property type="match status" value="1"/>
</dbReference>
<dbReference type="Proteomes" id="UP001642406">
    <property type="component" value="Unassembled WGS sequence"/>
</dbReference>
<gene>
    <name evidence="8" type="primary">MSD1</name>
    <name evidence="8" type="ORF">SBRCBS47491_007111</name>
</gene>
<dbReference type="Gene3D" id="3.30.930.10">
    <property type="entry name" value="Bira Bifunctional Protein, Domain 2"/>
    <property type="match status" value="1"/>
</dbReference>
<evidence type="ECO:0000256" key="1">
    <source>
        <dbReference type="ARBA" id="ARBA00006303"/>
    </source>
</evidence>
<dbReference type="PANTHER" id="PTHR22594">
    <property type="entry name" value="ASPARTYL/LYSYL-TRNA SYNTHETASE"/>
    <property type="match status" value="1"/>
</dbReference>
<proteinExistence type="inferred from homology"/>
<dbReference type="EMBL" id="CAWUHC010000076">
    <property type="protein sequence ID" value="CAK7229032.1"/>
    <property type="molecule type" value="Genomic_DNA"/>
</dbReference>
<dbReference type="SUPFAM" id="SSF55681">
    <property type="entry name" value="Class II aaRS and biotin synthetases"/>
    <property type="match status" value="1"/>
</dbReference>
<evidence type="ECO:0000259" key="7">
    <source>
        <dbReference type="PROSITE" id="PS50862"/>
    </source>
</evidence>
<protein>
    <submittedName>
        <fullName evidence="8">Aspartate--tRNA ligase msd1</fullName>
        <ecNumber evidence="8">6.1.1.12</ecNumber>
    </submittedName>
</protein>
<dbReference type="InterPro" id="IPR004115">
    <property type="entry name" value="GAD-like_sf"/>
</dbReference>
<feature type="domain" description="Aminoacyl-transfer RNA synthetases class-II family profile" evidence="7">
    <location>
        <begin position="228"/>
        <end position="718"/>
    </location>
</feature>
<evidence type="ECO:0000256" key="5">
    <source>
        <dbReference type="ARBA" id="ARBA00022917"/>
    </source>
</evidence>
<evidence type="ECO:0000256" key="2">
    <source>
        <dbReference type="ARBA" id="ARBA00022598"/>
    </source>
</evidence>
<dbReference type="EC" id="6.1.1.12" evidence="8"/>
<sequence length="734" mass="80907">MASAALTRSGLQALATSRVHDTLRSTSIRACSRCVQSVFRQSLSRTFSVSSIRAAKDNKKKQMTAEETSKLWDEYKQSFHFAPASPRDSFSVGETVTVHGFLGKRRDISAKAAFFDIVHPGQPRPVQVRSAWEVEGNPEHMCHQQLKAVSAYSPVAVTGEVESVGDEGNKENFLLRLHSIQVLNAFPRDIIVSKGAQFPATARHLQMRFSEALQRRLAFRSDVAGWSRRHMTAAGFREFETPVLFKSTPEGAREFVVPTRRRGFAYALPQSPQQFKQILMASGVAGGYFQFARCFRDEDLRADRQPEFTQLDLEMAFATGEDVMQAVEHYTKQLFAYLGKAYRVTTDDSGDSSFDAVPVPVEAIGQGKGAQSTRPYAVLSDEPFQRMPYDEAMARFGSDKPDLRIPGEIHRLDSFLPASFTSMISSLEDPIVDAWRLRLDDSSPSESREFVKQLFDNLPPALAKNTDGMPAVMIYDSSKPLCGLAPLGHEAFEALTDPDSETYKGLAELADFDDGDILLLQARKRAPFFSGGSTAMGQLRIEAYRTAVDQGLLPRDHSFRFLWVVGFPMFTSTEADAADPGQGGHAGFSATHHPFTAPLTEEDFELLRTDPLRAKADHYDLVVNGVELGGGSRRIHVAAVQEAVMRDILKMDDAGVAQFGHLLEALRAGCPPHAGLALGFDRLVAVLSGTTSVRDVIAFPKSMKGEDLSVKSPGRLMPAQLETYHLALRSAKSE</sequence>
<keyword evidence="5" id="KW-0648">Protein biosynthesis</keyword>
<dbReference type="InterPro" id="IPR006195">
    <property type="entry name" value="aa-tRNA-synth_II"/>
</dbReference>
<keyword evidence="2 8" id="KW-0436">Ligase</keyword>
<dbReference type="PRINTS" id="PR01042">
    <property type="entry name" value="TRNASYNTHASP"/>
</dbReference>
<evidence type="ECO:0000313" key="8">
    <source>
        <dbReference type="EMBL" id="CAK7229032.1"/>
    </source>
</evidence>
<accession>A0ABP0CAH2</accession>